<sequence length="58" mass="6500">MLVSDGVTEYGTTWIINEIEKWKYESPQKLSQRIASMATEKASDGKHDDITVVSLLVS</sequence>
<proteinExistence type="predicted"/>
<protein>
    <submittedName>
        <fullName evidence="1">Uncharacterized protein</fullName>
    </submittedName>
</protein>
<name>A0A645D8G0_9ZZZZ</name>
<comment type="caution">
    <text evidence="1">The sequence shown here is derived from an EMBL/GenBank/DDBJ whole genome shotgun (WGS) entry which is preliminary data.</text>
</comment>
<accession>A0A645D8G0</accession>
<evidence type="ECO:0000313" key="1">
    <source>
        <dbReference type="EMBL" id="MPM84892.1"/>
    </source>
</evidence>
<dbReference type="InterPro" id="IPR036457">
    <property type="entry name" value="PPM-type-like_dom_sf"/>
</dbReference>
<organism evidence="1">
    <name type="scientific">bioreactor metagenome</name>
    <dbReference type="NCBI Taxonomy" id="1076179"/>
    <lineage>
        <taxon>unclassified sequences</taxon>
        <taxon>metagenomes</taxon>
        <taxon>ecological metagenomes</taxon>
    </lineage>
</organism>
<gene>
    <name evidence="1" type="ORF">SDC9_131968</name>
</gene>
<reference evidence="1" key="1">
    <citation type="submission" date="2019-08" db="EMBL/GenBank/DDBJ databases">
        <authorList>
            <person name="Kucharzyk K."/>
            <person name="Murdoch R.W."/>
            <person name="Higgins S."/>
            <person name="Loffler F."/>
        </authorList>
    </citation>
    <scope>NUCLEOTIDE SEQUENCE</scope>
</reference>
<dbReference type="EMBL" id="VSSQ01033335">
    <property type="protein sequence ID" value="MPM84892.1"/>
    <property type="molecule type" value="Genomic_DNA"/>
</dbReference>
<dbReference type="SUPFAM" id="SSF81606">
    <property type="entry name" value="PP2C-like"/>
    <property type="match status" value="1"/>
</dbReference>
<dbReference type="AlphaFoldDB" id="A0A645D8G0"/>
<dbReference type="Gene3D" id="3.60.40.10">
    <property type="entry name" value="PPM-type phosphatase domain"/>
    <property type="match status" value="1"/>
</dbReference>